<dbReference type="InterPro" id="IPR039569">
    <property type="entry name" value="FAS1-like_DH_region"/>
</dbReference>
<dbReference type="Proteomes" id="UP000194161">
    <property type="component" value="Chromosome"/>
</dbReference>
<evidence type="ECO:0000259" key="1">
    <source>
        <dbReference type="Pfam" id="PF13452"/>
    </source>
</evidence>
<dbReference type="AlphaFoldDB" id="A0A1W6ZCH2"/>
<sequence length="387" mass="44057">MSIITERATEFTAERTFPKITERDLDDLRRRIGVKIGATAEPWCYEATRDNIRHYAHGIGDDNPLWCDPDYAARTAHGGIVALPSFLFSTSRIVSGYVGGLPGVHAMWSGADWTWHKQVRRNDEISTEAVLKDLIEHETRFAGRAIQQIYHVDFYNQQGDKVAEADSWCFRTERDHAREKGTKYREVRARAPRRYTDEELAEAYKLYAQEEVRGAQKRYWEDVQEGQALPVMFKGPMTVTGFIAYAQGWGGLYIRANKLAWRLIDAHPGVGIKNGFGIPDVPERVHWEEDFALEVGAPGAYDYGPERNSWLTHHLTNWMGDDGMLRKSACKIRRHNPAGDMLFIKGKVLRKYVEDGRHLVEIDQHAENQDGELSVLGTGVVELPSRG</sequence>
<dbReference type="SUPFAM" id="SSF54637">
    <property type="entry name" value="Thioesterase/thiol ester dehydrase-isomerase"/>
    <property type="match status" value="2"/>
</dbReference>
<dbReference type="STRING" id="463040.CAL15_11535"/>
<evidence type="ECO:0000313" key="2">
    <source>
        <dbReference type="EMBL" id="ARP94955.1"/>
    </source>
</evidence>
<dbReference type="CDD" id="cd03441">
    <property type="entry name" value="R_hydratase_like"/>
    <property type="match status" value="1"/>
</dbReference>
<reference evidence="2 3" key="1">
    <citation type="submission" date="2017-05" db="EMBL/GenBank/DDBJ databases">
        <title>Complete and WGS of Bordetella genogroups.</title>
        <authorList>
            <person name="Spilker T."/>
            <person name="LiPuma J."/>
        </authorList>
    </citation>
    <scope>NUCLEOTIDE SEQUENCE [LARGE SCALE GENOMIC DNA]</scope>
    <source>
        <strain evidence="2 3">AU7206</strain>
    </source>
</reference>
<accession>A0A1W6ZCH2</accession>
<dbReference type="Pfam" id="PF13452">
    <property type="entry name" value="FAS1_DH_region"/>
    <property type="match status" value="1"/>
</dbReference>
<dbReference type="OrthoDB" id="9774179at2"/>
<feature type="domain" description="FAS1-like dehydratase" evidence="1">
    <location>
        <begin position="36"/>
        <end position="164"/>
    </location>
</feature>
<proteinExistence type="predicted"/>
<dbReference type="RefSeq" id="WP_086078721.1">
    <property type="nucleotide sequence ID" value="NZ_CP021111.1"/>
</dbReference>
<keyword evidence="3" id="KW-1185">Reference proteome</keyword>
<protein>
    <submittedName>
        <fullName evidence="2">Acyl dehydratase</fullName>
    </submittedName>
</protein>
<dbReference type="EMBL" id="CP021111">
    <property type="protein sequence ID" value="ARP94955.1"/>
    <property type="molecule type" value="Genomic_DNA"/>
</dbReference>
<dbReference type="KEGG" id="bgm:CAL15_11535"/>
<evidence type="ECO:0000313" key="3">
    <source>
        <dbReference type="Proteomes" id="UP000194161"/>
    </source>
</evidence>
<gene>
    <name evidence="2" type="ORF">CAL15_11535</name>
</gene>
<dbReference type="InterPro" id="IPR029069">
    <property type="entry name" value="HotDog_dom_sf"/>
</dbReference>
<name>A0A1W6ZCH2_9BORD</name>
<organism evidence="2 3">
    <name type="scientific">Bordetella genomosp. 13</name>
    <dbReference type="NCBI Taxonomy" id="463040"/>
    <lineage>
        <taxon>Bacteria</taxon>
        <taxon>Pseudomonadati</taxon>
        <taxon>Pseudomonadota</taxon>
        <taxon>Betaproteobacteria</taxon>
        <taxon>Burkholderiales</taxon>
        <taxon>Alcaligenaceae</taxon>
        <taxon>Bordetella</taxon>
    </lineage>
</organism>
<dbReference type="Gene3D" id="3.10.129.10">
    <property type="entry name" value="Hotdog Thioesterase"/>
    <property type="match status" value="2"/>
</dbReference>